<protein>
    <submittedName>
        <fullName evidence="1">Uncharacterized protein</fullName>
    </submittedName>
</protein>
<comment type="caution">
    <text evidence="1">The sequence shown here is derived from an EMBL/GenBank/DDBJ whole genome shotgun (WGS) entry which is preliminary data.</text>
</comment>
<proteinExistence type="predicted"/>
<evidence type="ECO:0000313" key="2">
    <source>
        <dbReference type="Proteomes" id="UP000235392"/>
    </source>
</evidence>
<sequence length="185" mass="20841">MNPDLNCHIHLPAGWRKNQTWSPTQQADKSKKQLRNLKNVWLETTAAIGGLKGLPELIRKCGSDDESDEEALPTQITLKYPQEFCKTQKLPWQSSQLEEAFVLLDMHREQTLNAAVMGEEPQIECINDLFTTNPINPPKGLPKDFYNSDWLEEQDEKVVNALEIPAAPPAALPPILKCLSEVVTI</sequence>
<accession>A0A2N5UPW3</accession>
<evidence type="ECO:0000313" key="1">
    <source>
        <dbReference type="EMBL" id="PLW39676.1"/>
    </source>
</evidence>
<dbReference type="EMBL" id="PGCI01000112">
    <property type="protein sequence ID" value="PLW39676.1"/>
    <property type="molecule type" value="Genomic_DNA"/>
</dbReference>
<name>A0A2N5UPW3_9BASI</name>
<gene>
    <name evidence="1" type="ORF">PCASD_15459</name>
</gene>
<organism evidence="1 2">
    <name type="scientific">Puccinia coronata f. sp. avenae</name>
    <dbReference type="NCBI Taxonomy" id="200324"/>
    <lineage>
        <taxon>Eukaryota</taxon>
        <taxon>Fungi</taxon>
        <taxon>Dikarya</taxon>
        <taxon>Basidiomycota</taxon>
        <taxon>Pucciniomycotina</taxon>
        <taxon>Pucciniomycetes</taxon>
        <taxon>Pucciniales</taxon>
        <taxon>Pucciniaceae</taxon>
        <taxon>Puccinia</taxon>
    </lineage>
</organism>
<dbReference type="Proteomes" id="UP000235392">
    <property type="component" value="Unassembled WGS sequence"/>
</dbReference>
<reference evidence="1 2" key="1">
    <citation type="submission" date="2017-11" db="EMBL/GenBank/DDBJ databases">
        <title>De novo assembly and phasing of dikaryotic genomes from two isolates of Puccinia coronata f. sp. avenae, the causal agent of oat crown rust.</title>
        <authorList>
            <person name="Miller M.E."/>
            <person name="Zhang Y."/>
            <person name="Omidvar V."/>
            <person name="Sperschneider J."/>
            <person name="Schwessinger B."/>
            <person name="Raley C."/>
            <person name="Palmer J.M."/>
            <person name="Garnica D."/>
            <person name="Upadhyaya N."/>
            <person name="Rathjen J."/>
            <person name="Taylor J.M."/>
            <person name="Park R.F."/>
            <person name="Dodds P.N."/>
            <person name="Hirsch C.D."/>
            <person name="Kianian S.F."/>
            <person name="Figueroa M."/>
        </authorList>
    </citation>
    <scope>NUCLEOTIDE SEQUENCE [LARGE SCALE GENOMIC DNA]</scope>
    <source>
        <strain evidence="1">12SD80</strain>
    </source>
</reference>
<dbReference type="AlphaFoldDB" id="A0A2N5UPW3"/>